<reference evidence="3" key="1">
    <citation type="journal article" date="2023" name="Science">
        <title>Genome structures resolve the early diversification of teleost fishes.</title>
        <authorList>
            <person name="Parey E."/>
            <person name="Louis A."/>
            <person name="Montfort J."/>
            <person name="Bouchez O."/>
            <person name="Roques C."/>
            <person name="Iampietro C."/>
            <person name="Lluch J."/>
            <person name="Castinel A."/>
            <person name="Donnadieu C."/>
            <person name="Desvignes T."/>
            <person name="Floi Bucao C."/>
            <person name="Jouanno E."/>
            <person name="Wen M."/>
            <person name="Mejri S."/>
            <person name="Dirks R."/>
            <person name="Jansen H."/>
            <person name="Henkel C."/>
            <person name="Chen W.J."/>
            <person name="Zahm M."/>
            <person name="Cabau C."/>
            <person name="Klopp C."/>
            <person name="Thompson A.W."/>
            <person name="Robinson-Rechavi M."/>
            <person name="Braasch I."/>
            <person name="Lecointre G."/>
            <person name="Bobe J."/>
            <person name="Postlethwait J.H."/>
            <person name="Berthelot C."/>
            <person name="Roest Crollius H."/>
            <person name="Guiguen Y."/>
        </authorList>
    </citation>
    <scope>NUCLEOTIDE SEQUENCE</scope>
    <source>
        <strain evidence="3">NC1722</strain>
    </source>
</reference>
<proteinExistence type="predicted"/>
<dbReference type="InterPro" id="IPR036412">
    <property type="entry name" value="HAD-like_sf"/>
</dbReference>
<gene>
    <name evidence="3" type="ORF">AAFF_G00137390</name>
</gene>
<sequence>MDSNGIKAIIFDLDNTLIDTSGSDKIAIEKVKVLLGTRFGQDDVRKICDGFKQKLLHESYDRLGAASIDDKTRLELFAIPGPVRQLLEDLRVAHKLLLLTNGVAQTQREKIEAVRCEGLFHAMVVGGEHAEEKPAPPSSATASVCWGWGRRTA</sequence>
<dbReference type="PANTHER" id="PTHR46470">
    <property type="entry name" value="N-ACYLNEURAMINATE-9-PHOSPHATASE"/>
    <property type="match status" value="1"/>
</dbReference>
<dbReference type="EMBL" id="JAINUG010000002">
    <property type="protein sequence ID" value="KAJ8418030.1"/>
    <property type="molecule type" value="Genomic_DNA"/>
</dbReference>
<dbReference type="GO" id="GO:0046380">
    <property type="term" value="P:N-acetylneuraminate biosynthetic process"/>
    <property type="evidence" value="ECO:0007669"/>
    <property type="project" value="TreeGrafter"/>
</dbReference>
<evidence type="ECO:0000313" key="4">
    <source>
        <dbReference type="Proteomes" id="UP001221898"/>
    </source>
</evidence>
<keyword evidence="4" id="KW-1185">Reference proteome</keyword>
<accession>A0AAD7TBW0</accession>
<dbReference type="InterPro" id="IPR023214">
    <property type="entry name" value="HAD_sf"/>
</dbReference>
<dbReference type="Pfam" id="PF00702">
    <property type="entry name" value="Hydrolase"/>
    <property type="match status" value="1"/>
</dbReference>
<organism evidence="3 4">
    <name type="scientific">Aldrovandia affinis</name>
    <dbReference type="NCBI Taxonomy" id="143900"/>
    <lineage>
        <taxon>Eukaryota</taxon>
        <taxon>Metazoa</taxon>
        <taxon>Chordata</taxon>
        <taxon>Craniata</taxon>
        <taxon>Vertebrata</taxon>
        <taxon>Euteleostomi</taxon>
        <taxon>Actinopterygii</taxon>
        <taxon>Neopterygii</taxon>
        <taxon>Teleostei</taxon>
        <taxon>Notacanthiformes</taxon>
        <taxon>Halosauridae</taxon>
        <taxon>Aldrovandia</taxon>
    </lineage>
</organism>
<dbReference type="SUPFAM" id="SSF56784">
    <property type="entry name" value="HAD-like"/>
    <property type="match status" value="1"/>
</dbReference>
<dbReference type="InterPro" id="IPR051400">
    <property type="entry name" value="HAD-like_hydrolase"/>
</dbReference>
<dbReference type="Proteomes" id="UP001221898">
    <property type="component" value="Unassembled WGS sequence"/>
</dbReference>
<protein>
    <submittedName>
        <fullName evidence="3">Uncharacterized protein</fullName>
    </submittedName>
</protein>
<keyword evidence="2" id="KW-0460">Magnesium</keyword>
<dbReference type="GO" id="GO:0050124">
    <property type="term" value="F:N-acylneuraminate-9-phosphatase activity"/>
    <property type="evidence" value="ECO:0007669"/>
    <property type="project" value="TreeGrafter"/>
</dbReference>
<dbReference type="AlphaFoldDB" id="A0AAD7TBW0"/>
<evidence type="ECO:0000313" key="3">
    <source>
        <dbReference type="EMBL" id="KAJ8418030.1"/>
    </source>
</evidence>
<comment type="caution">
    <text evidence="3">The sequence shown here is derived from an EMBL/GenBank/DDBJ whole genome shotgun (WGS) entry which is preliminary data.</text>
</comment>
<evidence type="ECO:0000256" key="2">
    <source>
        <dbReference type="ARBA" id="ARBA00022842"/>
    </source>
</evidence>
<name>A0AAD7TBW0_9TELE</name>
<dbReference type="PANTHER" id="PTHR46470:SF3">
    <property type="entry name" value="N-ACYLNEURAMINATE-9-PHOSPHATASE"/>
    <property type="match status" value="1"/>
</dbReference>
<dbReference type="Gene3D" id="3.40.50.1000">
    <property type="entry name" value="HAD superfamily/HAD-like"/>
    <property type="match status" value="2"/>
</dbReference>
<evidence type="ECO:0000256" key="1">
    <source>
        <dbReference type="ARBA" id="ARBA00022801"/>
    </source>
</evidence>
<dbReference type="Gene3D" id="1.20.120.710">
    <property type="entry name" value="Haloacid dehalogenase hydrolase-like domain"/>
    <property type="match status" value="1"/>
</dbReference>
<keyword evidence="1" id="KW-0378">Hydrolase</keyword>